<protein>
    <submittedName>
        <fullName evidence="2">Uncharacterized protein</fullName>
    </submittedName>
</protein>
<dbReference type="AlphaFoldDB" id="A0A507CSC1"/>
<sequence length="398" mass="45038">MSSWKALVPRCQAPAAVEPALMTAALLCLSLRNGGILRTQCSRSPLSSSSQASSSKNSMLRLNFPLPAIFRANHPSQFVMDHPWLLSSSPARSPRPSLWSLLRDNYFLTVGTHRIRKHLHHPSYMFPEDFVDDAEKVVMDLIPALNHATDDALASIPTRPHTEHSTLPSSVSSTSCGSSTTSATAQLADQLAPSVPSPISTLNHLSIPIDMDHPPTLEELCLAPVSRLYREAAHRLACRGERAQWKLHTKPRIRPLSTHLTYGPYPIPDGYVRQHWWDLMTLVVPQEEATFTTQQKQREILNRCIDQGTYIRVVAALDSEVEFSIWDVKNNVHLVLDKRHKILFEFSSPHFSAYDEVLELDEHGKWRLRWQWRVSDIDYLFASRSGGKKDHRDLKIAL</sequence>
<evidence type="ECO:0000256" key="1">
    <source>
        <dbReference type="SAM" id="MobiDB-lite"/>
    </source>
</evidence>
<dbReference type="EMBL" id="QEAN01000247">
    <property type="protein sequence ID" value="TPX42054.1"/>
    <property type="molecule type" value="Genomic_DNA"/>
</dbReference>
<dbReference type="VEuPathDB" id="FungiDB:SeMB42_g05302"/>
<accession>A0A507CSC1</accession>
<reference evidence="2 3" key="1">
    <citation type="journal article" date="2019" name="Sci. Rep.">
        <title>Comparative genomics of chytrid fungi reveal insights into the obligate biotrophic and pathogenic lifestyle of Synchytrium endobioticum.</title>
        <authorList>
            <person name="van de Vossenberg B.T.L.H."/>
            <person name="Warris S."/>
            <person name="Nguyen H.D.T."/>
            <person name="van Gent-Pelzer M.P.E."/>
            <person name="Joly D.L."/>
            <person name="van de Geest H.C."/>
            <person name="Bonants P.J.M."/>
            <person name="Smith D.S."/>
            <person name="Levesque C.A."/>
            <person name="van der Lee T.A.J."/>
        </authorList>
    </citation>
    <scope>NUCLEOTIDE SEQUENCE [LARGE SCALE GENOMIC DNA]</scope>
    <source>
        <strain evidence="2 3">MB42</strain>
    </source>
</reference>
<dbReference type="Proteomes" id="UP000317494">
    <property type="component" value="Unassembled WGS sequence"/>
</dbReference>
<feature type="region of interest" description="Disordered" evidence="1">
    <location>
        <begin position="157"/>
        <end position="180"/>
    </location>
</feature>
<comment type="caution">
    <text evidence="2">The sequence shown here is derived from an EMBL/GenBank/DDBJ whole genome shotgun (WGS) entry which is preliminary data.</text>
</comment>
<organism evidence="2 3">
    <name type="scientific">Synchytrium endobioticum</name>
    <dbReference type="NCBI Taxonomy" id="286115"/>
    <lineage>
        <taxon>Eukaryota</taxon>
        <taxon>Fungi</taxon>
        <taxon>Fungi incertae sedis</taxon>
        <taxon>Chytridiomycota</taxon>
        <taxon>Chytridiomycota incertae sedis</taxon>
        <taxon>Chytridiomycetes</taxon>
        <taxon>Synchytriales</taxon>
        <taxon>Synchytriaceae</taxon>
        <taxon>Synchytrium</taxon>
    </lineage>
</organism>
<name>A0A507CSC1_9FUNG</name>
<evidence type="ECO:0000313" key="3">
    <source>
        <dbReference type="Proteomes" id="UP000317494"/>
    </source>
</evidence>
<evidence type="ECO:0000313" key="2">
    <source>
        <dbReference type="EMBL" id="TPX42054.1"/>
    </source>
</evidence>
<keyword evidence="3" id="KW-1185">Reference proteome</keyword>
<gene>
    <name evidence="2" type="ORF">SeMB42_g05302</name>
</gene>
<feature type="compositionally biased region" description="Low complexity" evidence="1">
    <location>
        <begin position="165"/>
        <end position="180"/>
    </location>
</feature>
<proteinExistence type="predicted"/>